<dbReference type="PANTHER" id="PTHR10694:SF7">
    <property type="entry name" value="[HISTONE H3]-TRIMETHYL-L-LYSINE(9) DEMETHYLASE"/>
    <property type="match status" value="1"/>
</dbReference>
<dbReference type="Proteomes" id="UP000243217">
    <property type="component" value="Unassembled WGS sequence"/>
</dbReference>
<keyword evidence="5" id="KW-1185">Reference proteome</keyword>
<dbReference type="Gene3D" id="3.30.40.10">
    <property type="entry name" value="Zinc/RING finger domain, C3HC4 (zinc finger)"/>
    <property type="match status" value="1"/>
</dbReference>
<dbReference type="SMART" id="SM00558">
    <property type="entry name" value="JmjC"/>
    <property type="match status" value="1"/>
</dbReference>
<dbReference type="SUPFAM" id="SSF51197">
    <property type="entry name" value="Clavaminate synthase-like"/>
    <property type="match status" value="1"/>
</dbReference>
<protein>
    <submittedName>
        <fullName evidence="4">Lysine-specific demethylase 4C</fullName>
    </submittedName>
</protein>
<keyword evidence="2" id="KW-0539">Nucleus</keyword>
<dbReference type="OrthoDB" id="9547406at2759"/>
<feature type="non-terminal residue" evidence="4">
    <location>
        <position position="437"/>
    </location>
</feature>
<keyword evidence="4" id="KW-0808">Transferase</keyword>
<organism evidence="4 5">
    <name type="scientific">Thraustotheca clavata</name>
    <dbReference type="NCBI Taxonomy" id="74557"/>
    <lineage>
        <taxon>Eukaryota</taxon>
        <taxon>Sar</taxon>
        <taxon>Stramenopiles</taxon>
        <taxon>Oomycota</taxon>
        <taxon>Saprolegniomycetes</taxon>
        <taxon>Saprolegniales</taxon>
        <taxon>Achlyaceae</taxon>
        <taxon>Thraustotheca</taxon>
    </lineage>
</organism>
<dbReference type="Pfam" id="PF02373">
    <property type="entry name" value="JmjC"/>
    <property type="match status" value="1"/>
</dbReference>
<dbReference type="AlphaFoldDB" id="A0A1V9Y6S7"/>
<comment type="caution">
    <text evidence="4">The sequence shown here is derived from an EMBL/GenBank/DDBJ whole genome shotgun (WGS) entry which is preliminary data.</text>
</comment>
<accession>A0A1V9Y6S7</accession>
<dbReference type="PROSITE" id="PS51184">
    <property type="entry name" value="JMJC"/>
    <property type="match status" value="1"/>
</dbReference>
<evidence type="ECO:0000313" key="5">
    <source>
        <dbReference type="Proteomes" id="UP000243217"/>
    </source>
</evidence>
<comment type="subcellular location">
    <subcellularLocation>
        <location evidence="1">Nucleus</location>
    </subcellularLocation>
</comment>
<dbReference type="EMBL" id="JNBS01004993">
    <property type="protein sequence ID" value="OQR81432.1"/>
    <property type="molecule type" value="Genomic_DNA"/>
</dbReference>
<gene>
    <name evidence="4" type="ORF">THRCLA_11739</name>
</gene>
<dbReference type="PANTHER" id="PTHR10694">
    <property type="entry name" value="LYSINE-SPECIFIC DEMETHYLASE"/>
    <property type="match status" value="1"/>
</dbReference>
<proteinExistence type="predicted"/>
<keyword evidence="4" id="KW-0489">Methyltransferase</keyword>
<name>A0A1V9Y6S7_9STRA</name>
<feature type="non-terminal residue" evidence="4">
    <location>
        <position position="1"/>
    </location>
</feature>
<dbReference type="Gene3D" id="2.60.120.650">
    <property type="entry name" value="Cupin"/>
    <property type="match status" value="2"/>
</dbReference>
<reference evidence="4 5" key="1">
    <citation type="journal article" date="2014" name="Genome Biol. Evol.">
        <title>The secreted proteins of Achlya hypogyna and Thraustotheca clavata identify the ancestral oomycete secretome and reveal gene acquisitions by horizontal gene transfer.</title>
        <authorList>
            <person name="Misner I."/>
            <person name="Blouin N."/>
            <person name="Leonard G."/>
            <person name="Richards T.A."/>
            <person name="Lane C.E."/>
        </authorList>
    </citation>
    <scope>NUCLEOTIDE SEQUENCE [LARGE SCALE GENOMIC DNA]</scope>
    <source>
        <strain evidence="4 5">ATCC 34112</strain>
    </source>
</reference>
<dbReference type="GO" id="GO:0005634">
    <property type="term" value="C:nucleus"/>
    <property type="evidence" value="ECO:0007669"/>
    <property type="project" value="UniProtKB-SubCell"/>
</dbReference>
<dbReference type="InterPro" id="IPR011011">
    <property type="entry name" value="Znf_FYVE_PHD"/>
</dbReference>
<sequence>TNPNKTFQALFTPLSYVLFNGGDLLGRIFAMHTEDMDLYSINYLHTGKPKFWYGVPPQHSTRLERVAQGLFPEKYMECHQFLRHKTSMIAPSKLRDHGIPYYKTVHRAGEFVITFPHSYHQGFNLGFNVAESVNFATLRWISFGKVAKLCKCIPDSVTIDLDSLIHQLFLPKHSHTLDPEAWVLNCSCGKFSSSADPDPKDDLRSFECSNCKVWVHLVCRYPELSEVPCEALPSLLYCQRCSAPPPIDAFNISKDQCVKNATFVVQRGQESIEAKVVAVEGSHLRLHYKGTFSTEDEWIAIVPPSDWFVRSYDDIQFKIHTPLSQHVAGKKGIFHVDLVEKKSMNVQTFQQLAHAMDIDLQEPFDFDEIERLFWKGLRSTMDPPVYGADLVGSLFGNHPASWNVNNLDTILRSVDLPGVTQAMLYFGMWRAMFAMHT</sequence>
<dbReference type="GO" id="GO:0034647">
    <property type="term" value="F:histone H3K4me/H3K4me2/H3K4me3 demethylase activity"/>
    <property type="evidence" value="ECO:0007669"/>
    <property type="project" value="TreeGrafter"/>
</dbReference>
<dbReference type="STRING" id="74557.A0A1V9Y6S7"/>
<dbReference type="GO" id="GO:0000785">
    <property type="term" value="C:chromatin"/>
    <property type="evidence" value="ECO:0007669"/>
    <property type="project" value="TreeGrafter"/>
</dbReference>
<evidence type="ECO:0000256" key="1">
    <source>
        <dbReference type="ARBA" id="ARBA00004123"/>
    </source>
</evidence>
<evidence type="ECO:0000313" key="4">
    <source>
        <dbReference type="EMBL" id="OQR81432.1"/>
    </source>
</evidence>
<dbReference type="SUPFAM" id="SSF57903">
    <property type="entry name" value="FYVE/PHD zinc finger"/>
    <property type="match status" value="1"/>
</dbReference>
<feature type="domain" description="JmjC" evidence="3">
    <location>
        <begin position="1"/>
        <end position="152"/>
    </location>
</feature>
<evidence type="ECO:0000256" key="2">
    <source>
        <dbReference type="ARBA" id="ARBA00023242"/>
    </source>
</evidence>
<dbReference type="GO" id="GO:0032259">
    <property type="term" value="P:methylation"/>
    <property type="evidence" value="ECO:0007669"/>
    <property type="project" value="UniProtKB-KW"/>
</dbReference>
<dbReference type="GO" id="GO:0010468">
    <property type="term" value="P:regulation of gene expression"/>
    <property type="evidence" value="ECO:0007669"/>
    <property type="project" value="TreeGrafter"/>
</dbReference>
<dbReference type="InterPro" id="IPR003347">
    <property type="entry name" value="JmjC_dom"/>
</dbReference>
<dbReference type="InterPro" id="IPR013083">
    <property type="entry name" value="Znf_RING/FYVE/PHD"/>
</dbReference>
<evidence type="ECO:0000259" key="3">
    <source>
        <dbReference type="PROSITE" id="PS51184"/>
    </source>
</evidence>
<dbReference type="GO" id="GO:0008168">
    <property type="term" value="F:methyltransferase activity"/>
    <property type="evidence" value="ECO:0007669"/>
    <property type="project" value="UniProtKB-KW"/>
</dbReference>